<gene>
    <name evidence="8" type="ORF">AAL_04550</name>
</gene>
<dbReference type="Gene3D" id="3.30.460.10">
    <property type="entry name" value="Beta Polymerase, domain 2"/>
    <property type="match status" value="1"/>
</dbReference>
<accession>A0A168BHK2</accession>
<dbReference type="PANTHER" id="PTHR23092:SF15">
    <property type="entry name" value="INACTIVE NON-CANONICAL POLY(A) RNA POLYMERASE PROTEIN TRF4-2-RELATED"/>
    <property type="match status" value="1"/>
</dbReference>
<organism evidence="8 9">
    <name type="scientific">Moelleriella libera RCEF 2490</name>
    <dbReference type="NCBI Taxonomy" id="1081109"/>
    <lineage>
        <taxon>Eukaryota</taxon>
        <taxon>Fungi</taxon>
        <taxon>Dikarya</taxon>
        <taxon>Ascomycota</taxon>
        <taxon>Pezizomycotina</taxon>
        <taxon>Sordariomycetes</taxon>
        <taxon>Hypocreomycetidae</taxon>
        <taxon>Hypocreales</taxon>
        <taxon>Clavicipitaceae</taxon>
        <taxon>Moelleriella</taxon>
    </lineage>
</organism>
<dbReference type="PANTHER" id="PTHR23092">
    <property type="entry name" value="POLY(A) RNA POLYMERASE"/>
    <property type="match status" value="1"/>
</dbReference>
<comment type="caution">
    <text evidence="8">The sequence shown here is derived from an EMBL/GenBank/DDBJ whole genome shotgun (WGS) entry which is preliminary data.</text>
</comment>
<evidence type="ECO:0000256" key="5">
    <source>
        <dbReference type="SAM" id="MobiDB-lite"/>
    </source>
</evidence>
<keyword evidence="3" id="KW-0479">Metal-binding</keyword>
<evidence type="ECO:0000256" key="4">
    <source>
        <dbReference type="ARBA" id="ARBA00022842"/>
    </source>
</evidence>
<dbReference type="InterPro" id="IPR002058">
    <property type="entry name" value="PAP_assoc"/>
</dbReference>
<dbReference type="GO" id="GO:0031499">
    <property type="term" value="C:TRAMP complex"/>
    <property type="evidence" value="ECO:0007669"/>
    <property type="project" value="TreeGrafter"/>
</dbReference>
<dbReference type="EMBL" id="AZGY01000009">
    <property type="protein sequence ID" value="KZZ95319.1"/>
    <property type="molecule type" value="Genomic_DNA"/>
</dbReference>
<dbReference type="GO" id="GO:0005730">
    <property type="term" value="C:nucleolus"/>
    <property type="evidence" value="ECO:0007669"/>
    <property type="project" value="TreeGrafter"/>
</dbReference>
<evidence type="ECO:0000313" key="8">
    <source>
        <dbReference type="EMBL" id="KZZ95319.1"/>
    </source>
</evidence>
<name>A0A168BHK2_9HYPO</name>
<dbReference type="GO" id="GO:0043634">
    <property type="term" value="P:polyadenylation-dependent ncRNA catabolic process"/>
    <property type="evidence" value="ECO:0007669"/>
    <property type="project" value="TreeGrafter"/>
</dbReference>
<dbReference type="GO" id="GO:0046872">
    <property type="term" value="F:metal ion binding"/>
    <property type="evidence" value="ECO:0007669"/>
    <property type="project" value="UniProtKB-KW"/>
</dbReference>
<proteinExistence type="inferred from homology"/>
<dbReference type="CDD" id="cd05402">
    <property type="entry name" value="NT_PAP_TUTase"/>
    <property type="match status" value="1"/>
</dbReference>
<evidence type="ECO:0000259" key="6">
    <source>
        <dbReference type="Pfam" id="PF03828"/>
    </source>
</evidence>
<comment type="similarity">
    <text evidence="1">Belongs to the DNA polymerase type-B-like family.</text>
</comment>
<dbReference type="SUPFAM" id="SSF81301">
    <property type="entry name" value="Nucleotidyltransferase"/>
    <property type="match status" value="1"/>
</dbReference>
<feature type="compositionally biased region" description="Polar residues" evidence="5">
    <location>
        <begin position="274"/>
        <end position="289"/>
    </location>
</feature>
<dbReference type="GO" id="GO:0031123">
    <property type="term" value="P:RNA 3'-end processing"/>
    <property type="evidence" value="ECO:0007669"/>
    <property type="project" value="TreeGrafter"/>
</dbReference>
<dbReference type="Pfam" id="PF03828">
    <property type="entry name" value="PAP_assoc"/>
    <property type="match status" value="1"/>
</dbReference>
<dbReference type="Pfam" id="PF22600">
    <property type="entry name" value="MTPAP-like_central"/>
    <property type="match status" value="1"/>
</dbReference>
<dbReference type="GO" id="GO:0010605">
    <property type="term" value="P:negative regulation of macromolecule metabolic process"/>
    <property type="evidence" value="ECO:0007669"/>
    <property type="project" value="UniProtKB-ARBA"/>
</dbReference>
<feature type="region of interest" description="Disordered" evidence="5">
    <location>
        <begin position="1"/>
        <end position="324"/>
    </location>
</feature>
<dbReference type="Proteomes" id="UP000078544">
    <property type="component" value="Unassembled WGS sequence"/>
</dbReference>
<keyword evidence="9" id="KW-1185">Reference proteome</keyword>
<dbReference type="InterPro" id="IPR054708">
    <property type="entry name" value="MTPAP-like_central"/>
</dbReference>
<dbReference type="OrthoDB" id="273917at2759"/>
<dbReference type="SUPFAM" id="SSF81631">
    <property type="entry name" value="PAP/OAS1 substrate-binding domain"/>
    <property type="match status" value="1"/>
</dbReference>
<dbReference type="AlphaFoldDB" id="A0A168BHK2"/>
<dbReference type="GO" id="GO:0016853">
    <property type="term" value="F:isomerase activity"/>
    <property type="evidence" value="ECO:0007669"/>
    <property type="project" value="UniProtKB-KW"/>
</dbReference>
<protein>
    <recommendedName>
        <fullName evidence="2">polynucleotide adenylyltransferase</fullName>
        <ecNumber evidence="2">2.7.7.19</ecNumber>
    </recommendedName>
</protein>
<dbReference type="InterPro" id="IPR043519">
    <property type="entry name" value="NT_sf"/>
</dbReference>
<evidence type="ECO:0000259" key="7">
    <source>
        <dbReference type="Pfam" id="PF22600"/>
    </source>
</evidence>
<feature type="compositionally biased region" description="Acidic residues" evidence="5">
    <location>
        <begin position="154"/>
        <end position="169"/>
    </location>
</feature>
<dbReference type="STRING" id="1081109.A0A168BHK2"/>
<feature type="domain" description="PAP-associated" evidence="6">
    <location>
        <begin position="561"/>
        <end position="619"/>
    </location>
</feature>
<sequence length="688" mass="76510">MARNRQKRSDDRDRARNWRSRSTSAPPPGYHQRNSQRFDSWGPDHEGSYDDRDGRHNHNVTGRTDSYRPQVPQGNFTFRVDRPAGISNLPPPGPSFGGRSNQRDRRGPQRQGGKRWQRPPPPSERALISGATLNLPDEHLDDGEGGAKFRDLDDLTDESESEMDISDSSDGEKPAKKRARTDLSNAEAIPAPKWSNPDPYTALPCPDETTQKKRDVVKLIRRARVEAVPKPDAPTQAEDFLSFDLTEDEEDGQEKPSPRTSDLQLPPPQPSSSGASATTNKGQDTSIAPSEQLGPLGSRKRTAGDEIKPPDYGSMKKVTAKPGKGQVTSIWLPKENEPPCPWRIRDHTDTEDVTLRLHKEILDFYDFVSPKDFEQATRDYLIENLRSAMGRDGRDFAKALVKPFGSFMSGLYLPTADMDLVVLSQSFMSGGPATYLSAKSWLYKFQKFLVTQNVAESDSIVVIAHARIPLVKFVDKLTGLKVDVSFDNMSGVTAIDTFLSWKAQYPMMPILVTLIKQFLLMRGLNEPVSGGIGGFSVICLVVSMLQLMPQVQSRTLELGHNLGEALLEFFELYGKQFEYEKNAISLVPPVGYISKAKVVEFTYRSQDRLSIIDPHNAANDISGGSSNTKTILACFAEAYSALRAQMEAVAAHPQNVGILDVIFKGDYSSFQVQRDYLQHVHQQVVGPC</sequence>
<keyword evidence="8" id="KW-0413">Isomerase</keyword>
<feature type="compositionally biased region" description="Basic and acidic residues" evidence="5">
    <location>
        <begin position="7"/>
        <end position="16"/>
    </location>
</feature>
<dbReference type="Gene3D" id="1.10.1410.10">
    <property type="match status" value="1"/>
</dbReference>
<dbReference type="GO" id="GO:0003729">
    <property type="term" value="F:mRNA binding"/>
    <property type="evidence" value="ECO:0007669"/>
    <property type="project" value="TreeGrafter"/>
</dbReference>
<keyword evidence="4" id="KW-0460">Magnesium</keyword>
<dbReference type="EC" id="2.7.7.19" evidence="2"/>
<dbReference type="InterPro" id="IPR045862">
    <property type="entry name" value="Trf4-like"/>
</dbReference>
<evidence type="ECO:0000256" key="1">
    <source>
        <dbReference type="ARBA" id="ARBA00008593"/>
    </source>
</evidence>
<feature type="domain" description="Poly(A) RNA polymerase mitochondrial-like central palm" evidence="7">
    <location>
        <begin position="357"/>
        <end position="493"/>
    </location>
</feature>
<evidence type="ECO:0000256" key="3">
    <source>
        <dbReference type="ARBA" id="ARBA00022723"/>
    </source>
</evidence>
<evidence type="ECO:0000256" key="2">
    <source>
        <dbReference type="ARBA" id="ARBA00012388"/>
    </source>
</evidence>
<reference evidence="8 9" key="1">
    <citation type="journal article" date="2016" name="Genome Biol. Evol.">
        <title>Divergent and convergent evolution of fungal pathogenicity.</title>
        <authorList>
            <person name="Shang Y."/>
            <person name="Xiao G."/>
            <person name="Zheng P."/>
            <person name="Cen K."/>
            <person name="Zhan S."/>
            <person name="Wang C."/>
        </authorList>
    </citation>
    <scope>NUCLEOTIDE SEQUENCE [LARGE SCALE GENOMIC DNA]</scope>
    <source>
        <strain evidence="8 9">RCEF 2490</strain>
    </source>
</reference>
<feature type="compositionally biased region" description="Basic and acidic residues" evidence="5">
    <location>
        <begin position="42"/>
        <end position="56"/>
    </location>
</feature>
<feature type="compositionally biased region" description="Basic and acidic residues" evidence="5">
    <location>
        <begin position="209"/>
        <end position="229"/>
    </location>
</feature>
<evidence type="ECO:0000313" key="9">
    <source>
        <dbReference type="Proteomes" id="UP000078544"/>
    </source>
</evidence>
<dbReference type="GO" id="GO:1990817">
    <property type="term" value="F:poly(A) RNA polymerase activity"/>
    <property type="evidence" value="ECO:0007669"/>
    <property type="project" value="UniProtKB-EC"/>
</dbReference>